<keyword evidence="1" id="KW-0812">Transmembrane</keyword>
<keyword evidence="1" id="KW-0472">Membrane</keyword>
<feature type="transmembrane region" description="Helical" evidence="1">
    <location>
        <begin position="66"/>
        <end position="84"/>
    </location>
</feature>
<dbReference type="Proteomes" id="UP001223886">
    <property type="component" value="Unassembled WGS sequence"/>
</dbReference>
<name>A0ABT9M2M7_9THEO</name>
<evidence type="ECO:0000313" key="3">
    <source>
        <dbReference type="Proteomes" id="UP001223886"/>
    </source>
</evidence>
<evidence type="ECO:0008006" key="4">
    <source>
        <dbReference type="Google" id="ProtNLM"/>
    </source>
</evidence>
<keyword evidence="1" id="KW-1133">Transmembrane helix</keyword>
<comment type="caution">
    <text evidence="2">The sequence shown here is derived from an EMBL/GenBank/DDBJ whole genome shotgun (WGS) entry which is preliminary data.</text>
</comment>
<proteinExistence type="predicted"/>
<accession>A0ABT9M2M7</accession>
<dbReference type="EMBL" id="JAURUP010000006">
    <property type="protein sequence ID" value="MDP9750362.1"/>
    <property type="molecule type" value="Genomic_DNA"/>
</dbReference>
<sequence>MSPPASSVHSANPAVQQFASKIAQSLTILAQALGSIIIPLATVMMIISILMFIFGSIFHSSNIRKAGAAGMISVAVGILLYYAIPTIMGILQAMSTPFSK</sequence>
<protein>
    <recommendedName>
        <fullName evidence="4">DUF4190 domain-containing protein</fullName>
    </recommendedName>
</protein>
<evidence type="ECO:0000256" key="1">
    <source>
        <dbReference type="SAM" id="Phobius"/>
    </source>
</evidence>
<gene>
    <name evidence="2" type="ORF">J2S24_000830</name>
</gene>
<keyword evidence="3" id="KW-1185">Reference proteome</keyword>
<evidence type="ECO:0000313" key="2">
    <source>
        <dbReference type="EMBL" id="MDP9750362.1"/>
    </source>
</evidence>
<dbReference type="RefSeq" id="WP_307680974.1">
    <property type="nucleotide sequence ID" value="NZ_JAURUP010000006.1"/>
</dbReference>
<organism evidence="2 3">
    <name type="scientific">Thermoanaerobacter pentosaceus</name>
    <dbReference type="NCBI Taxonomy" id="694059"/>
    <lineage>
        <taxon>Bacteria</taxon>
        <taxon>Bacillati</taxon>
        <taxon>Bacillota</taxon>
        <taxon>Clostridia</taxon>
        <taxon>Thermoanaerobacterales</taxon>
        <taxon>Thermoanaerobacteraceae</taxon>
        <taxon>Thermoanaerobacter</taxon>
    </lineage>
</organism>
<feature type="transmembrane region" description="Helical" evidence="1">
    <location>
        <begin position="28"/>
        <end position="54"/>
    </location>
</feature>
<reference evidence="2 3" key="1">
    <citation type="submission" date="2023-07" db="EMBL/GenBank/DDBJ databases">
        <title>Genomic Encyclopedia of Type Strains, Phase IV (KMG-IV): sequencing the most valuable type-strain genomes for metagenomic binning, comparative biology and taxonomic classification.</title>
        <authorList>
            <person name="Goeker M."/>
        </authorList>
    </citation>
    <scope>NUCLEOTIDE SEQUENCE [LARGE SCALE GENOMIC DNA]</scope>
    <source>
        <strain evidence="2 3">DSM 25963</strain>
    </source>
</reference>